<dbReference type="InterPro" id="IPR050425">
    <property type="entry name" value="NAD(P)_dehydrat-like"/>
</dbReference>
<dbReference type="Proteomes" id="UP000272025">
    <property type="component" value="Unassembled WGS sequence"/>
</dbReference>
<dbReference type="SUPFAM" id="SSF51735">
    <property type="entry name" value="NAD(P)-binding Rossmann-fold domains"/>
    <property type="match status" value="1"/>
</dbReference>
<dbReference type="Pfam" id="PF01370">
    <property type="entry name" value="Epimerase"/>
    <property type="match status" value="1"/>
</dbReference>
<evidence type="ECO:0000256" key="2">
    <source>
        <dbReference type="ARBA" id="ARBA00023445"/>
    </source>
</evidence>
<accession>A0A3N2PRU7</accession>
<feature type="domain" description="Ketoreductase" evidence="3">
    <location>
        <begin position="10"/>
        <end position="205"/>
    </location>
</feature>
<dbReference type="InterPro" id="IPR057326">
    <property type="entry name" value="KR_dom"/>
</dbReference>
<dbReference type="GeneID" id="39580649"/>
<dbReference type="SMART" id="SM00822">
    <property type="entry name" value="PKS_KR"/>
    <property type="match status" value="1"/>
</dbReference>
<proteinExistence type="inferred from homology"/>
<evidence type="ECO:0000256" key="1">
    <source>
        <dbReference type="ARBA" id="ARBA00023002"/>
    </source>
</evidence>
<dbReference type="PANTHER" id="PTHR10366">
    <property type="entry name" value="NAD DEPENDENT EPIMERASE/DEHYDRATASE"/>
    <property type="match status" value="1"/>
</dbReference>
<dbReference type="OrthoDB" id="2735536at2759"/>
<dbReference type="AlphaFoldDB" id="A0A3N2PRU7"/>
<dbReference type="STRING" id="1314773.A0A3N2PRU7"/>
<protein>
    <submittedName>
        <fullName evidence="4">NAD dependent epimerase/dehydratase</fullName>
    </submittedName>
</protein>
<dbReference type="GO" id="GO:0016616">
    <property type="term" value="F:oxidoreductase activity, acting on the CH-OH group of donors, NAD or NADP as acceptor"/>
    <property type="evidence" value="ECO:0007669"/>
    <property type="project" value="TreeGrafter"/>
</dbReference>
<evidence type="ECO:0000259" key="3">
    <source>
        <dbReference type="SMART" id="SM00822"/>
    </source>
</evidence>
<comment type="similarity">
    <text evidence="2">Belongs to the NAD(P)-dependent epimerase/dehydratase family. Dihydroflavonol-4-reductase subfamily.</text>
</comment>
<dbReference type="InterPro" id="IPR001509">
    <property type="entry name" value="Epimerase_deHydtase"/>
</dbReference>
<organism evidence="4 5">
    <name type="scientific">Sodiomyces alkalinus (strain CBS 110278 / VKM F-3762 / F11)</name>
    <name type="common">Alkaliphilic filamentous fungus</name>
    <dbReference type="NCBI Taxonomy" id="1314773"/>
    <lineage>
        <taxon>Eukaryota</taxon>
        <taxon>Fungi</taxon>
        <taxon>Dikarya</taxon>
        <taxon>Ascomycota</taxon>
        <taxon>Pezizomycotina</taxon>
        <taxon>Sordariomycetes</taxon>
        <taxon>Hypocreomycetidae</taxon>
        <taxon>Glomerellales</taxon>
        <taxon>Plectosphaerellaceae</taxon>
        <taxon>Sodiomyces</taxon>
    </lineage>
</organism>
<gene>
    <name evidence="4" type="ORF">SODALDRAFT_334311</name>
</gene>
<keyword evidence="5" id="KW-1185">Reference proteome</keyword>
<dbReference type="RefSeq" id="XP_028465033.1">
    <property type="nucleotide sequence ID" value="XM_028612171.1"/>
</dbReference>
<dbReference type="Gene3D" id="3.40.50.720">
    <property type="entry name" value="NAD(P)-binding Rossmann-like Domain"/>
    <property type="match status" value="1"/>
</dbReference>
<reference evidence="4 5" key="1">
    <citation type="journal article" date="2018" name="Mol. Ecol.">
        <title>The obligate alkalophilic soda-lake fungus Sodiomyces alkalinus has shifted to a protein diet.</title>
        <authorList>
            <person name="Grum-Grzhimaylo A.A."/>
            <person name="Falkoski D.L."/>
            <person name="van den Heuvel J."/>
            <person name="Valero-Jimenez C.A."/>
            <person name="Min B."/>
            <person name="Choi I.G."/>
            <person name="Lipzen A."/>
            <person name="Daum C.G."/>
            <person name="Aanen D.K."/>
            <person name="Tsang A."/>
            <person name="Henrissat B."/>
            <person name="Bilanenko E.N."/>
            <person name="de Vries R.P."/>
            <person name="van Kan J.A.L."/>
            <person name="Grigoriev I.V."/>
            <person name="Debets A.J.M."/>
        </authorList>
    </citation>
    <scope>NUCLEOTIDE SEQUENCE [LARGE SCALE GENOMIC DNA]</scope>
    <source>
        <strain evidence="4 5">F11</strain>
    </source>
</reference>
<keyword evidence="1" id="KW-0560">Oxidoreductase</keyword>
<dbReference type="EMBL" id="ML119057">
    <property type="protein sequence ID" value="ROT37227.1"/>
    <property type="molecule type" value="Genomic_DNA"/>
</dbReference>
<sequence>MTQNSQPSSQTVLITGSNGYIGAQIVSHALERGYNVRAAARSESSLATLRSKLSVDGATSERLSTAIIPDITKPESYADSLSGVTAIIHAASPFILQPKDNVKDVLEPAVNGSLAILEAAKRYAPSVHRVVNVSSFAAILDLGKGYRPGYTYTEKDWNPETWDEAAKDSNGASVYCASKSLAERAMWDWVESNKGTISFDLVSICPPWVFGPSVGRFAESRLSESQAKLKELIDAESVFPIDFAAFVDVRDLARALLAAVETPEAGGQRFLTGQHFDWQSAADAIRAALPEVKDRIPKGTPGAGLTEDVYAVDGSKAARVLGLEYTPLEVTLPDATKQILSIAS</sequence>
<dbReference type="PANTHER" id="PTHR10366:SF564">
    <property type="entry name" value="STEROL-4-ALPHA-CARBOXYLATE 3-DEHYDROGENASE, DECARBOXYLATING"/>
    <property type="match status" value="1"/>
</dbReference>
<name>A0A3N2PRU7_SODAK</name>
<evidence type="ECO:0000313" key="4">
    <source>
        <dbReference type="EMBL" id="ROT37227.1"/>
    </source>
</evidence>
<evidence type="ECO:0000313" key="5">
    <source>
        <dbReference type="Proteomes" id="UP000272025"/>
    </source>
</evidence>
<dbReference type="InterPro" id="IPR036291">
    <property type="entry name" value="NAD(P)-bd_dom_sf"/>
</dbReference>